<proteinExistence type="predicted"/>
<evidence type="ECO:0000313" key="2">
    <source>
        <dbReference type="EMBL" id="KAF6155470.1"/>
    </source>
</evidence>
<evidence type="ECO:0000256" key="1">
    <source>
        <dbReference type="SAM" id="MobiDB-lite"/>
    </source>
</evidence>
<accession>A0A7J7ML21</accession>
<comment type="caution">
    <text evidence="2">The sequence shown here is derived from an EMBL/GenBank/DDBJ whole genome shotgun (WGS) entry which is preliminary data.</text>
</comment>
<organism evidence="2 3">
    <name type="scientific">Kingdonia uniflora</name>
    <dbReference type="NCBI Taxonomy" id="39325"/>
    <lineage>
        <taxon>Eukaryota</taxon>
        <taxon>Viridiplantae</taxon>
        <taxon>Streptophyta</taxon>
        <taxon>Embryophyta</taxon>
        <taxon>Tracheophyta</taxon>
        <taxon>Spermatophyta</taxon>
        <taxon>Magnoliopsida</taxon>
        <taxon>Ranunculales</taxon>
        <taxon>Circaeasteraceae</taxon>
        <taxon>Kingdonia</taxon>
    </lineage>
</organism>
<evidence type="ECO:0000313" key="3">
    <source>
        <dbReference type="Proteomes" id="UP000541444"/>
    </source>
</evidence>
<dbReference type="AlphaFoldDB" id="A0A7J7ML21"/>
<protein>
    <submittedName>
        <fullName evidence="2">Uncharacterized protein</fullName>
    </submittedName>
</protein>
<reference evidence="2 3" key="1">
    <citation type="journal article" date="2020" name="IScience">
        <title>Genome Sequencing of the Endangered Kingdonia uniflora (Circaeasteraceae, Ranunculales) Reveals Potential Mechanisms of Evolutionary Specialization.</title>
        <authorList>
            <person name="Sun Y."/>
            <person name="Deng T."/>
            <person name="Zhang A."/>
            <person name="Moore M.J."/>
            <person name="Landis J.B."/>
            <person name="Lin N."/>
            <person name="Zhang H."/>
            <person name="Zhang X."/>
            <person name="Huang J."/>
            <person name="Zhang X."/>
            <person name="Sun H."/>
            <person name="Wang H."/>
        </authorList>
    </citation>
    <scope>NUCLEOTIDE SEQUENCE [LARGE SCALE GENOMIC DNA]</scope>
    <source>
        <strain evidence="2">TB1705</strain>
        <tissue evidence="2">Leaf</tissue>
    </source>
</reference>
<gene>
    <name evidence="2" type="ORF">GIB67_019996</name>
</gene>
<dbReference type="Proteomes" id="UP000541444">
    <property type="component" value="Unassembled WGS sequence"/>
</dbReference>
<feature type="region of interest" description="Disordered" evidence="1">
    <location>
        <begin position="28"/>
        <end position="65"/>
    </location>
</feature>
<feature type="compositionally biased region" description="Basic and acidic residues" evidence="1">
    <location>
        <begin position="51"/>
        <end position="65"/>
    </location>
</feature>
<keyword evidence="3" id="KW-1185">Reference proteome</keyword>
<feature type="compositionally biased region" description="Basic residues" evidence="1">
    <location>
        <begin position="28"/>
        <end position="39"/>
    </location>
</feature>
<name>A0A7J7ML21_9MAGN</name>
<sequence>MSPTRAPYTAISMFQASAKIYTNFNRMKTSKGRSQHGHSRPTDVLMTDQTNDPHKVDDDDGENKFKMYSVKDTEKMGY</sequence>
<dbReference type="EMBL" id="JACGCM010001428">
    <property type="protein sequence ID" value="KAF6155470.1"/>
    <property type="molecule type" value="Genomic_DNA"/>
</dbReference>